<dbReference type="InterPro" id="IPR046887">
    <property type="entry name" value="RsmE_PUA-like"/>
</dbReference>
<evidence type="ECO:0000256" key="7">
    <source>
        <dbReference type="ARBA" id="ARBA00022603"/>
    </source>
</evidence>
<comment type="caution">
    <text evidence="15">The sequence shown here is derived from an EMBL/GenBank/DDBJ whole genome shotgun (WGS) entry which is preliminary data.</text>
</comment>
<proteinExistence type="inferred from homology"/>
<dbReference type="AlphaFoldDB" id="A0A316FZF2"/>
<dbReference type="InterPro" id="IPR015947">
    <property type="entry name" value="PUA-like_sf"/>
</dbReference>
<organism evidence="15 16">
    <name type="scientific">Pleionea mediterranea</name>
    <dbReference type="NCBI Taxonomy" id="523701"/>
    <lineage>
        <taxon>Bacteria</taxon>
        <taxon>Pseudomonadati</taxon>
        <taxon>Pseudomonadota</taxon>
        <taxon>Gammaproteobacteria</taxon>
        <taxon>Oceanospirillales</taxon>
        <taxon>Pleioneaceae</taxon>
        <taxon>Pleionea</taxon>
    </lineage>
</organism>
<comment type="similarity">
    <text evidence="2 12">Belongs to the RNA methyltransferase RsmE family.</text>
</comment>
<keyword evidence="5 12" id="KW-0963">Cytoplasm</keyword>
<keyword evidence="9 12" id="KW-0949">S-adenosyl-L-methionine</keyword>
<evidence type="ECO:0000313" key="15">
    <source>
        <dbReference type="EMBL" id="PWK52910.1"/>
    </source>
</evidence>
<dbReference type="Pfam" id="PF20260">
    <property type="entry name" value="PUA_4"/>
    <property type="match status" value="1"/>
</dbReference>
<dbReference type="PANTHER" id="PTHR30027:SF3">
    <property type="entry name" value="16S RRNA (URACIL(1498)-N(3))-METHYLTRANSFERASE"/>
    <property type="match status" value="1"/>
</dbReference>
<dbReference type="NCBIfam" id="TIGR00046">
    <property type="entry name" value="RsmE family RNA methyltransferase"/>
    <property type="match status" value="1"/>
</dbReference>
<dbReference type="Gene3D" id="3.40.1280.10">
    <property type="match status" value="1"/>
</dbReference>
<comment type="catalytic activity">
    <reaction evidence="11 12">
        <text>uridine(1498) in 16S rRNA + S-adenosyl-L-methionine = N(3)-methyluridine(1498) in 16S rRNA + S-adenosyl-L-homocysteine + H(+)</text>
        <dbReference type="Rhea" id="RHEA:42920"/>
        <dbReference type="Rhea" id="RHEA-COMP:10283"/>
        <dbReference type="Rhea" id="RHEA-COMP:10284"/>
        <dbReference type="ChEBI" id="CHEBI:15378"/>
        <dbReference type="ChEBI" id="CHEBI:57856"/>
        <dbReference type="ChEBI" id="CHEBI:59789"/>
        <dbReference type="ChEBI" id="CHEBI:65315"/>
        <dbReference type="ChEBI" id="CHEBI:74502"/>
        <dbReference type="EC" id="2.1.1.193"/>
    </reaction>
</comment>
<gene>
    <name evidence="15" type="ORF">C8D97_104128</name>
</gene>
<accession>A0A316FZF2</accession>
<comment type="subcellular location">
    <subcellularLocation>
        <location evidence="1 12">Cytoplasm</location>
    </subcellularLocation>
</comment>
<dbReference type="RefSeq" id="WP_109762890.1">
    <property type="nucleotide sequence ID" value="NZ_QGGU01000004.1"/>
</dbReference>
<dbReference type="Pfam" id="PF04452">
    <property type="entry name" value="Methyltrans_RNA"/>
    <property type="match status" value="1"/>
</dbReference>
<evidence type="ECO:0000259" key="14">
    <source>
        <dbReference type="Pfam" id="PF20260"/>
    </source>
</evidence>
<reference evidence="15 16" key="1">
    <citation type="submission" date="2018-05" db="EMBL/GenBank/DDBJ databases">
        <title>Genomic Encyclopedia of Type Strains, Phase IV (KMG-IV): sequencing the most valuable type-strain genomes for metagenomic binning, comparative biology and taxonomic classification.</title>
        <authorList>
            <person name="Goeker M."/>
        </authorList>
    </citation>
    <scope>NUCLEOTIDE SEQUENCE [LARGE SCALE GENOMIC DNA]</scope>
    <source>
        <strain evidence="15 16">DSM 25350</strain>
    </source>
</reference>
<dbReference type="GO" id="GO:0005737">
    <property type="term" value="C:cytoplasm"/>
    <property type="evidence" value="ECO:0007669"/>
    <property type="project" value="UniProtKB-SubCell"/>
</dbReference>
<dbReference type="SUPFAM" id="SSF88697">
    <property type="entry name" value="PUA domain-like"/>
    <property type="match status" value="1"/>
</dbReference>
<dbReference type="InterPro" id="IPR006700">
    <property type="entry name" value="RsmE"/>
</dbReference>
<evidence type="ECO:0000256" key="5">
    <source>
        <dbReference type="ARBA" id="ARBA00022490"/>
    </source>
</evidence>
<dbReference type="GO" id="GO:0070042">
    <property type="term" value="F:rRNA (uridine-N3-)-methyltransferase activity"/>
    <property type="evidence" value="ECO:0007669"/>
    <property type="project" value="TreeGrafter"/>
</dbReference>
<evidence type="ECO:0000256" key="3">
    <source>
        <dbReference type="ARBA" id="ARBA00012328"/>
    </source>
</evidence>
<evidence type="ECO:0000259" key="13">
    <source>
        <dbReference type="Pfam" id="PF04452"/>
    </source>
</evidence>
<dbReference type="PIRSF" id="PIRSF015601">
    <property type="entry name" value="MTase_slr0722"/>
    <property type="match status" value="1"/>
</dbReference>
<comment type="function">
    <text evidence="10 12">Specifically methylates the N3 position of the uracil ring of uridine 1498 (m3U1498) in 16S rRNA. Acts on the fully assembled 30S ribosomal subunit.</text>
</comment>
<keyword evidence="7 12" id="KW-0489">Methyltransferase</keyword>
<feature type="domain" description="Ribosomal RNA small subunit methyltransferase E PUA-like" evidence="14">
    <location>
        <begin position="20"/>
        <end position="66"/>
    </location>
</feature>
<dbReference type="PANTHER" id="PTHR30027">
    <property type="entry name" value="RIBOSOMAL RNA SMALL SUBUNIT METHYLTRANSFERASE E"/>
    <property type="match status" value="1"/>
</dbReference>
<evidence type="ECO:0000256" key="8">
    <source>
        <dbReference type="ARBA" id="ARBA00022679"/>
    </source>
</evidence>
<evidence type="ECO:0000256" key="12">
    <source>
        <dbReference type="PIRNR" id="PIRNR015601"/>
    </source>
</evidence>
<dbReference type="InterPro" id="IPR029028">
    <property type="entry name" value="Alpha/beta_knot_MTases"/>
</dbReference>
<dbReference type="SUPFAM" id="SSF75217">
    <property type="entry name" value="alpha/beta knot"/>
    <property type="match status" value="1"/>
</dbReference>
<dbReference type="GO" id="GO:0070475">
    <property type="term" value="P:rRNA base methylation"/>
    <property type="evidence" value="ECO:0007669"/>
    <property type="project" value="TreeGrafter"/>
</dbReference>
<dbReference type="InterPro" id="IPR046886">
    <property type="entry name" value="RsmE_MTase_dom"/>
</dbReference>
<dbReference type="Gene3D" id="2.40.240.20">
    <property type="entry name" value="Hypothetical PUA domain-like, domain 1"/>
    <property type="match status" value="1"/>
</dbReference>
<dbReference type="EMBL" id="QGGU01000004">
    <property type="protein sequence ID" value="PWK52910.1"/>
    <property type="molecule type" value="Genomic_DNA"/>
</dbReference>
<dbReference type="OrthoDB" id="9815641at2"/>
<evidence type="ECO:0000313" key="16">
    <source>
        <dbReference type="Proteomes" id="UP000245790"/>
    </source>
</evidence>
<evidence type="ECO:0000256" key="4">
    <source>
        <dbReference type="ARBA" id="ARBA00013673"/>
    </source>
</evidence>
<dbReference type="EC" id="2.1.1.193" evidence="3 12"/>
<evidence type="ECO:0000256" key="10">
    <source>
        <dbReference type="ARBA" id="ARBA00025699"/>
    </source>
</evidence>
<evidence type="ECO:0000256" key="11">
    <source>
        <dbReference type="ARBA" id="ARBA00047944"/>
    </source>
</evidence>
<sequence>MRLNRVYLDQPLQLNDRFALPADAVRHLVTVLKMQAGSDIELFNGDGHSYRANLTEVAKKQVTVTITSQQTDDRESALQLHLAQGISRGDKMDLTLQKAVELGVQQITPLFTERCGVKLSAERLQKKQQHWQKVIISACEQCGRNRLPLLNAPIQLNAFIDQQIAAMPSLETLLLLNPHQGQSIRNLKQASQFTLLIGPEGGLSDQEVEHLMQKGATGIQLGPRILRTETAGLAAISSLQVSFGDF</sequence>
<dbReference type="InterPro" id="IPR029026">
    <property type="entry name" value="tRNA_m1G_MTases_N"/>
</dbReference>
<evidence type="ECO:0000256" key="1">
    <source>
        <dbReference type="ARBA" id="ARBA00004496"/>
    </source>
</evidence>
<evidence type="ECO:0000256" key="9">
    <source>
        <dbReference type="ARBA" id="ARBA00022691"/>
    </source>
</evidence>
<dbReference type="Proteomes" id="UP000245790">
    <property type="component" value="Unassembled WGS sequence"/>
</dbReference>
<dbReference type="NCBIfam" id="NF008692">
    <property type="entry name" value="PRK11713.1-5"/>
    <property type="match status" value="1"/>
</dbReference>
<keyword evidence="8 12" id="KW-0808">Transferase</keyword>
<evidence type="ECO:0000256" key="6">
    <source>
        <dbReference type="ARBA" id="ARBA00022552"/>
    </source>
</evidence>
<feature type="domain" description="Ribosomal RNA small subunit methyltransferase E methyltransferase" evidence="13">
    <location>
        <begin position="75"/>
        <end position="240"/>
    </location>
</feature>
<keyword evidence="6 12" id="KW-0698">rRNA processing</keyword>
<evidence type="ECO:0000256" key="2">
    <source>
        <dbReference type="ARBA" id="ARBA00005528"/>
    </source>
</evidence>
<keyword evidence="16" id="KW-1185">Reference proteome</keyword>
<protein>
    <recommendedName>
        <fullName evidence="4 12">Ribosomal RNA small subunit methyltransferase E</fullName>
        <ecNumber evidence="3 12">2.1.1.193</ecNumber>
    </recommendedName>
</protein>
<dbReference type="CDD" id="cd18084">
    <property type="entry name" value="RsmE-like"/>
    <property type="match status" value="1"/>
</dbReference>
<name>A0A316FZF2_9GAMM</name>